<proteinExistence type="predicted"/>
<evidence type="ECO:0000313" key="2">
    <source>
        <dbReference type="EMBL" id="GLB40703.1"/>
    </source>
</evidence>
<keyword evidence="3" id="KW-1185">Reference proteome</keyword>
<sequence>MHTLTSCPLCDYCHQKPRYANHRYCSKTCASQAGPAAASAPVKKNNSNSNLCIQCQTKPKFRGFDFCGKTCAAAANPQGRNPTGPAKGPNPLNTQQPAFNNAAQVAQFVAQQVPQVKAFLAALNSVAAPQAVPQPQPQPQAPFTVPFQAAAPQNNPFLQPQAPTTFPLNVLSQPSQPPTIPSVLFQTAASLGVERKQ</sequence>
<accession>A0A9P3UPI4</accession>
<protein>
    <submittedName>
        <fullName evidence="2">Uncharacterized protein</fullName>
    </submittedName>
</protein>
<dbReference type="OrthoDB" id="3171385at2759"/>
<gene>
    <name evidence="2" type="ORF">LshimejAT787_0805740</name>
</gene>
<comment type="caution">
    <text evidence="2">The sequence shown here is derived from an EMBL/GenBank/DDBJ whole genome shotgun (WGS) entry which is preliminary data.</text>
</comment>
<dbReference type="Proteomes" id="UP001063166">
    <property type="component" value="Unassembled WGS sequence"/>
</dbReference>
<feature type="region of interest" description="Disordered" evidence="1">
    <location>
        <begin position="77"/>
        <end position="96"/>
    </location>
</feature>
<reference evidence="2" key="1">
    <citation type="submission" date="2022-07" db="EMBL/GenBank/DDBJ databases">
        <title>The genome of Lyophyllum shimeji provides insight into the initial evolution of ectomycorrhizal fungal genome.</title>
        <authorList>
            <person name="Kobayashi Y."/>
            <person name="Shibata T."/>
            <person name="Hirakawa H."/>
            <person name="Shigenobu S."/>
            <person name="Nishiyama T."/>
            <person name="Yamada A."/>
            <person name="Hasebe M."/>
            <person name="Kawaguchi M."/>
        </authorList>
    </citation>
    <scope>NUCLEOTIDE SEQUENCE</scope>
    <source>
        <strain evidence="2">AT787</strain>
    </source>
</reference>
<evidence type="ECO:0000256" key="1">
    <source>
        <dbReference type="SAM" id="MobiDB-lite"/>
    </source>
</evidence>
<feature type="region of interest" description="Disordered" evidence="1">
    <location>
        <begin position="149"/>
        <end position="181"/>
    </location>
</feature>
<dbReference type="EMBL" id="BRPK01000008">
    <property type="protein sequence ID" value="GLB40703.1"/>
    <property type="molecule type" value="Genomic_DNA"/>
</dbReference>
<organism evidence="2 3">
    <name type="scientific">Lyophyllum shimeji</name>
    <name type="common">Hon-shimeji</name>
    <name type="synonym">Tricholoma shimeji</name>
    <dbReference type="NCBI Taxonomy" id="47721"/>
    <lineage>
        <taxon>Eukaryota</taxon>
        <taxon>Fungi</taxon>
        <taxon>Dikarya</taxon>
        <taxon>Basidiomycota</taxon>
        <taxon>Agaricomycotina</taxon>
        <taxon>Agaricomycetes</taxon>
        <taxon>Agaricomycetidae</taxon>
        <taxon>Agaricales</taxon>
        <taxon>Tricholomatineae</taxon>
        <taxon>Lyophyllaceae</taxon>
        <taxon>Lyophyllum</taxon>
    </lineage>
</organism>
<name>A0A9P3UPI4_LYOSH</name>
<dbReference type="AlphaFoldDB" id="A0A9P3UPI4"/>
<feature type="compositionally biased region" description="Polar residues" evidence="1">
    <location>
        <begin position="154"/>
        <end position="174"/>
    </location>
</feature>
<evidence type="ECO:0000313" key="3">
    <source>
        <dbReference type="Proteomes" id="UP001063166"/>
    </source>
</evidence>